<keyword evidence="1" id="KW-0732">Signal</keyword>
<dbReference type="InterPro" id="IPR001315">
    <property type="entry name" value="CARD"/>
</dbReference>
<dbReference type="GO" id="GO:0042981">
    <property type="term" value="P:regulation of apoptotic process"/>
    <property type="evidence" value="ECO:0007669"/>
    <property type="project" value="InterPro"/>
</dbReference>
<dbReference type="PANTHER" id="PTHR15034:SF5">
    <property type="entry name" value="DEATH DOMAIN-CONTAINING PROTEIN CRADD"/>
    <property type="match status" value="1"/>
</dbReference>
<keyword evidence="5" id="KW-1185">Reference proteome</keyword>
<dbReference type="GeneTree" id="ENSGT00390000014448"/>
<proteinExistence type="predicted"/>
<dbReference type="Proteomes" id="UP000694569">
    <property type="component" value="Unplaced"/>
</dbReference>
<dbReference type="Gene3D" id="1.10.533.10">
    <property type="entry name" value="Death Domain, Fas"/>
    <property type="match status" value="2"/>
</dbReference>
<dbReference type="OrthoDB" id="10031931at2759"/>
<dbReference type="InterPro" id="IPR000488">
    <property type="entry name" value="Death_dom"/>
</dbReference>
<reference evidence="4" key="1">
    <citation type="submission" date="2025-08" db="UniProtKB">
        <authorList>
            <consortium name="Ensembl"/>
        </authorList>
    </citation>
    <scope>IDENTIFICATION</scope>
</reference>
<feature type="chain" id="PRO_5034774449" description="Death domain-containing protein" evidence="1">
    <location>
        <begin position="24"/>
        <end position="442"/>
    </location>
</feature>
<dbReference type="Pfam" id="PF00619">
    <property type="entry name" value="CARD"/>
    <property type="match status" value="1"/>
</dbReference>
<dbReference type="Pfam" id="PF00531">
    <property type="entry name" value="Death"/>
    <property type="match status" value="1"/>
</dbReference>
<dbReference type="SMART" id="SM00114">
    <property type="entry name" value="CARD"/>
    <property type="match status" value="1"/>
</dbReference>
<dbReference type="CDD" id="cd08319">
    <property type="entry name" value="Death_RAIDD"/>
    <property type="match status" value="1"/>
</dbReference>
<evidence type="ECO:0008006" key="6">
    <source>
        <dbReference type="Google" id="ProtNLM"/>
    </source>
</evidence>
<organism evidence="4 5">
    <name type="scientific">Leptobrachium leishanense</name>
    <name type="common">Leishan spiny toad</name>
    <dbReference type="NCBI Taxonomy" id="445787"/>
    <lineage>
        <taxon>Eukaryota</taxon>
        <taxon>Metazoa</taxon>
        <taxon>Chordata</taxon>
        <taxon>Craniata</taxon>
        <taxon>Vertebrata</taxon>
        <taxon>Euteleostomi</taxon>
        <taxon>Amphibia</taxon>
        <taxon>Batrachia</taxon>
        <taxon>Anura</taxon>
        <taxon>Pelobatoidea</taxon>
        <taxon>Megophryidae</taxon>
        <taxon>Leptobrachium</taxon>
    </lineage>
</organism>
<dbReference type="SUPFAM" id="SSF47986">
    <property type="entry name" value="DEATH domain"/>
    <property type="match status" value="2"/>
</dbReference>
<protein>
    <recommendedName>
        <fullName evidence="6">Death domain-containing protein</fullName>
    </recommendedName>
</protein>
<evidence type="ECO:0000259" key="3">
    <source>
        <dbReference type="PROSITE" id="PS50209"/>
    </source>
</evidence>
<evidence type="ECO:0000313" key="5">
    <source>
        <dbReference type="Proteomes" id="UP000694569"/>
    </source>
</evidence>
<evidence type="ECO:0000256" key="1">
    <source>
        <dbReference type="SAM" id="SignalP"/>
    </source>
</evidence>
<evidence type="ECO:0000259" key="2">
    <source>
        <dbReference type="PROSITE" id="PS50017"/>
    </source>
</evidence>
<feature type="domain" description="Death" evidence="2">
    <location>
        <begin position="359"/>
        <end position="431"/>
    </location>
</feature>
<dbReference type="InterPro" id="IPR037939">
    <property type="entry name" value="CRADD"/>
</dbReference>
<reference evidence="4" key="2">
    <citation type="submission" date="2025-09" db="UniProtKB">
        <authorList>
            <consortium name="Ensembl"/>
        </authorList>
    </citation>
    <scope>IDENTIFICATION</scope>
</reference>
<dbReference type="InterPro" id="IPR011029">
    <property type="entry name" value="DEATH-like_dom_sf"/>
</dbReference>
<sequence>MPGPPRRLLPLLLLVCLLVPSSGGNGLKALVRYHAMPLIQTLLEQGPQEPGTALRSDLNTQHLHFMMDLYRRSADSDGRPRNGRQVGAAVRLVRPITQASVPTDGHWHIQKLTFGLQGVITAEELVRASVMHPRATHITNACISTKVRVLTKSGPSLRSKISNGNHMFVETDLTSYLKPLIQEPEKTFKLELHIICRKIRMRPAYLMDVNQSDVPFLLLYLNHTIHPVSREGRIHEDHKGDFRRMDNRHKQLLRHLRLSLSSEGLADGLVPQYLLQEDIITVNQLEEIRAQNTSQRRAMKLLDILPTRGPRAFDVFLSSLALEFPWVKEKIEEYCKKNVIEPMETNHALPTGLCHSCPSDKQLNWLAGKLGPEWEQILISLGLEQSQLYRCKSNHPYNIDRQVFEGLIKWKQQMGSKATMQCLWEALKEAEVDPSLMQQLIQ</sequence>
<dbReference type="Ensembl" id="ENSLLET00000044324.1">
    <property type="protein sequence ID" value="ENSLLEP00000042624.1"/>
    <property type="gene ID" value="ENSLLEG00000027116.1"/>
</dbReference>
<dbReference type="PROSITE" id="PS50209">
    <property type="entry name" value="CARD"/>
    <property type="match status" value="1"/>
</dbReference>
<dbReference type="PANTHER" id="PTHR15034">
    <property type="entry name" value="DEATH DOMAIN-CONTAINING PROTEIN CRADD"/>
    <property type="match status" value="1"/>
</dbReference>
<dbReference type="GO" id="GO:0070513">
    <property type="term" value="F:death domain binding"/>
    <property type="evidence" value="ECO:0007669"/>
    <property type="project" value="InterPro"/>
</dbReference>
<dbReference type="PROSITE" id="PS50017">
    <property type="entry name" value="DEATH_DOMAIN"/>
    <property type="match status" value="1"/>
</dbReference>
<dbReference type="AlphaFoldDB" id="A0A8C5WJB3"/>
<name>A0A8C5WJB3_9ANUR</name>
<evidence type="ECO:0000313" key="4">
    <source>
        <dbReference type="Ensembl" id="ENSLLEP00000042624.1"/>
    </source>
</evidence>
<feature type="domain" description="CARD" evidence="3">
    <location>
        <begin position="245"/>
        <end position="320"/>
    </location>
</feature>
<dbReference type="GO" id="GO:0002020">
    <property type="term" value="F:protease binding"/>
    <property type="evidence" value="ECO:0007669"/>
    <property type="project" value="InterPro"/>
</dbReference>
<feature type="signal peptide" evidence="1">
    <location>
        <begin position="1"/>
        <end position="23"/>
    </location>
</feature>
<dbReference type="GO" id="GO:0007165">
    <property type="term" value="P:signal transduction"/>
    <property type="evidence" value="ECO:0007669"/>
    <property type="project" value="InterPro"/>
</dbReference>
<accession>A0A8C5WJB3</accession>
<dbReference type="InterPro" id="IPR037926">
    <property type="entry name" value="CRADD_Death"/>
</dbReference>